<evidence type="ECO:0000256" key="2">
    <source>
        <dbReference type="ARBA" id="ARBA00022448"/>
    </source>
</evidence>
<evidence type="ECO:0000256" key="4">
    <source>
        <dbReference type="ARBA" id="ARBA00022692"/>
    </source>
</evidence>
<dbReference type="Proteomes" id="UP000770629">
    <property type="component" value="Unassembled WGS sequence"/>
</dbReference>
<gene>
    <name evidence="9" type="ORF">HJB60_04135</name>
</gene>
<comment type="subcellular location">
    <subcellularLocation>
        <location evidence="1 7">Cell membrane</location>
        <topology evidence="1 7">Multi-pass membrane protein</topology>
    </subcellularLocation>
</comment>
<dbReference type="PANTHER" id="PTHR43163">
    <property type="entry name" value="DIPEPTIDE TRANSPORT SYSTEM PERMEASE PROTEIN DPPB-RELATED"/>
    <property type="match status" value="1"/>
</dbReference>
<evidence type="ECO:0000256" key="3">
    <source>
        <dbReference type="ARBA" id="ARBA00022475"/>
    </source>
</evidence>
<evidence type="ECO:0000256" key="7">
    <source>
        <dbReference type="RuleBase" id="RU363032"/>
    </source>
</evidence>
<comment type="similarity">
    <text evidence="7">Belongs to the binding-protein-dependent transport system permease family.</text>
</comment>
<dbReference type="Pfam" id="PF19300">
    <property type="entry name" value="BPD_transp_1_N"/>
    <property type="match status" value="1"/>
</dbReference>
<name>A0ABS7IDG8_9HYPH</name>
<organism evidence="9 10">
    <name type="scientific">Rhizobium lentis</name>
    <dbReference type="NCBI Taxonomy" id="1138194"/>
    <lineage>
        <taxon>Bacteria</taxon>
        <taxon>Pseudomonadati</taxon>
        <taxon>Pseudomonadota</taxon>
        <taxon>Alphaproteobacteria</taxon>
        <taxon>Hyphomicrobiales</taxon>
        <taxon>Rhizobiaceae</taxon>
        <taxon>Rhizobium/Agrobacterium group</taxon>
        <taxon>Rhizobium</taxon>
    </lineage>
</organism>
<dbReference type="Pfam" id="PF00528">
    <property type="entry name" value="BPD_transp_1"/>
    <property type="match status" value="1"/>
</dbReference>
<sequence>MYWLPLLVNRLIWLVPTIFGLTTLIFVLSRVVPIDPAVLIAGENASLEQIQEVRSRFGLDEPLPSQFVRYLASIVRGDLGTSLYTQTPILDELKARLPATIELTAVSLAIAGAIGIPTGVICGVHYNSWLDHVLRVVVVASVGVTHFWLAIQLQIIFSMKLGWLPLAGRFEGTMPYPFTGLLVVDSFMAGDWRSLGSALQHLGLPALTIGLPTAAIVQRFTRNSVISMMNSPSIAYQQAMGFSRRIIVWKYLLRSSLAATVALFGLTAGIMLAGVVAVETVFDWPGMGNYAVRSIMYSDYNAVMGFTIFAGTVFAVLSVVVDLVQVMIDPRGAT</sequence>
<dbReference type="InterPro" id="IPR035906">
    <property type="entry name" value="MetI-like_sf"/>
</dbReference>
<evidence type="ECO:0000313" key="9">
    <source>
        <dbReference type="EMBL" id="MBX5088366.1"/>
    </source>
</evidence>
<keyword evidence="3" id="KW-1003">Cell membrane</keyword>
<keyword evidence="6 7" id="KW-0472">Membrane</keyword>
<feature type="transmembrane region" description="Helical" evidence="7">
    <location>
        <begin position="103"/>
        <end position="126"/>
    </location>
</feature>
<keyword evidence="4 7" id="KW-0812">Transmembrane</keyword>
<feature type="transmembrane region" description="Helical" evidence="7">
    <location>
        <begin position="302"/>
        <end position="324"/>
    </location>
</feature>
<dbReference type="PROSITE" id="PS50928">
    <property type="entry name" value="ABC_TM1"/>
    <property type="match status" value="1"/>
</dbReference>
<keyword evidence="2 7" id="KW-0813">Transport</keyword>
<dbReference type="RefSeq" id="WP_221118526.1">
    <property type="nucleotide sequence ID" value="NZ_JABDYF010000001.1"/>
</dbReference>
<feature type="domain" description="ABC transmembrane type-1" evidence="8">
    <location>
        <begin position="97"/>
        <end position="325"/>
    </location>
</feature>
<evidence type="ECO:0000256" key="5">
    <source>
        <dbReference type="ARBA" id="ARBA00022989"/>
    </source>
</evidence>
<evidence type="ECO:0000259" key="8">
    <source>
        <dbReference type="PROSITE" id="PS50928"/>
    </source>
</evidence>
<comment type="caution">
    <text evidence="9">The sequence shown here is derived from an EMBL/GenBank/DDBJ whole genome shotgun (WGS) entry which is preliminary data.</text>
</comment>
<evidence type="ECO:0000256" key="1">
    <source>
        <dbReference type="ARBA" id="ARBA00004651"/>
    </source>
</evidence>
<dbReference type="SUPFAM" id="SSF161098">
    <property type="entry name" value="MetI-like"/>
    <property type="match status" value="1"/>
</dbReference>
<evidence type="ECO:0000313" key="10">
    <source>
        <dbReference type="Proteomes" id="UP000770629"/>
    </source>
</evidence>
<dbReference type="InterPro" id="IPR000515">
    <property type="entry name" value="MetI-like"/>
</dbReference>
<protein>
    <submittedName>
        <fullName evidence="9">ABC transporter permease</fullName>
    </submittedName>
</protein>
<dbReference type="PANTHER" id="PTHR43163:SF6">
    <property type="entry name" value="DIPEPTIDE TRANSPORT SYSTEM PERMEASE PROTEIN DPPB-RELATED"/>
    <property type="match status" value="1"/>
</dbReference>
<evidence type="ECO:0000256" key="6">
    <source>
        <dbReference type="ARBA" id="ARBA00023136"/>
    </source>
</evidence>
<accession>A0ABS7IDG8</accession>
<feature type="transmembrane region" description="Helical" evidence="7">
    <location>
        <begin position="12"/>
        <end position="32"/>
    </location>
</feature>
<feature type="transmembrane region" description="Helical" evidence="7">
    <location>
        <begin position="257"/>
        <end position="282"/>
    </location>
</feature>
<proteinExistence type="inferred from homology"/>
<feature type="transmembrane region" description="Helical" evidence="7">
    <location>
        <begin position="132"/>
        <end position="151"/>
    </location>
</feature>
<dbReference type="EMBL" id="JABDYF010000001">
    <property type="protein sequence ID" value="MBX5088366.1"/>
    <property type="molecule type" value="Genomic_DNA"/>
</dbReference>
<dbReference type="InterPro" id="IPR045621">
    <property type="entry name" value="BPD_transp_1_N"/>
</dbReference>
<keyword evidence="10" id="KW-1185">Reference proteome</keyword>
<keyword evidence="5 7" id="KW-1133">Transmembrane helix</keyword>
<reference evidence="9 10" key="1">
    <citation type="submission" date="2020-04" db="EMBL/GenBank/DDBJ databases">
        <title>Global-level population genomics: horizontal gene transfer, symbiosis and evolution in Rhizobia.</title>
        <authorList>
            <person name="Gai Y."/>
        </authorList>
    </citation>
    <scope>NUCLEOTIDE SEQUENCE [LARGE SCALE GENOMIC DNA]</scope>
    <source>
        <strain evidence="9 10">BLR33</strain>
    </source>
</reference>